<feature type="chain" id="PRO_5023080864" description="LVIVD repeat protein" evidence="1">
    <location>
        <begin position="28"/>
        <end position="125"/>
    </location>
</feature>
<accession>A0A5C6D858</accession>
<keyword evidence="1" id="KW-0732">Signal</keyword>
<dbReference type="Proteomes" id="UP000319143">
    <property type="component" value="Unassembled WGS sequence"/>
</dbReference>
<evidence type="ECO:0000313" key="2">
    <source>
        <dbReference type="EMBL" id="TWU33363.1"/>
    </source>
</evidence>
<organism evidence="2 3">
    <name type="scientific">Novipirellula artificiosorum</name>
    <dbReference type="NCBI Taxonomy" id="2528016"/>
    <lineage>
        <taxon>Bacteria</taxon>
        <taxon>Pseudomonadati</taxon>
        <taxon>Planctomycetota</taxon>
        <taxon>Planctomycetia</taxon>
        <taxon>Pirellulales</taxon>
        <taxon>Pirellulaceae</taxon>
        <taxon>Novipirellula</taxon>
    </lineage>
</organism>
<comment type="caution">
    <text evidence="2">The sequence shown here is derived from an EMBL/GenBank/DDBJ whole genome shotgun (WGS) entry which is preliminary data.</text>
</comment>
<reference evidence="2 3" key="1">
    <citation type="submission" date="2019-02" db="EMBL/GenBank/DDBJ databases">
        <title>Deep-cultivation of Planctomycetes and their phenomic and genomic characterization uncovers novel biology.</title>
        <authorList>
            <person name="Wiegand S."/>
            <person name="Jogler M."/>
            <person name="Boedeker C."/>
            <person name="Pinto D."/>
            <person name="Vollmers J."/>
            <person name="Rivas-Marin E."/>
            <person name="Kohn T."/>
            <person name="Peeters S.H."/>
            <person name="Heuer A."/>
            <person name="Rast P."/>
            <person name="Oberbeckmann S."/>
            <person name="Bunk B."/>
            <person name="Jeske O."/>
            <person name="Meyerdierks A."/>
            <person name="Storesund J.E."/>
            <person name="Kallscheuer N."/>
            <person name="Luecker S."/>
            <person name="Lage O.M."/>
            <person name="Pohl T."/>
            <person name="Merkel B.J."/>
            <person name="Hornburger P."/>
            <person name="Mueller R.-W."/>
            <person name="Bruemmer F."/>
            <person name="Labrenz M."/>
            <person name="Spormann A.M."/>
            <person name="Op Den Camp H."/>
            <person name="Overmann J."/>
            <person name="Amann R."/>
            <person name="Jetten M.S.M."/>
            <person name="Mascher T."/>
            <person name="Medema M.H."/>
            <person name="Devos D.P."/>
            <person name="Kaster A.-K."/>
            <person name="Ovreas L."/>
            <person name="Rohde M."/>
            <person name="Galperin M.Y."/>
            <person name="Jogler C."/>
        </authorList>
    </citation>
    <scope>NUCLEOTIDE SEQUENCE [LARGE SCALE GENOMIC DNA]</scope>
    <source>
        <strain evidence="2 3">Poly41</strain>
    </source>
</reference>
<proteinExistence type="predicted"/>
<evidence type="ECO:0000256" key="1">
    <source>
        <dbReference type="SAM" id="SignalP"/>
    </source>
</evidence>
<protein>
    <recommendedName>
        <fullName evidence="4">LVIVD repeat protein</fullName>
    </recommendedName>
</protein>
<feature type="signal peptide" evidence="1">
    <location>
        <begin position="1"/>
        <end position="27"/>
    </location>
</feature>
<dbReference type="AlphaFoldDB" id="A0A5C6D858"/>
<dbReference type="OrthoDB" id="156045at2"/>
<gene>
    <name evidence="2" type="ORF">Poly41_51170</name>
</gene>
<dbReference type="EMBL" id="SJPV01000010">
    <property type="protein sequence ID" value="TWU33363.1"/>
    <property type="molecule type" value="Genomic_DNA"/>
</dbReference>
<name>A0A5C6D858_9BACT</name>
<evidence type="ECO:0008006" key="4">
    <source>
        <dbReference type="Google" id="ProtNLM"/>
    </source>
</evidence>
<sequence precursor="true">MHLNHTSTTLTAALVGFSFLLSRPAEASQPMKPKQLGACTLPGRSPGAVQCDGKLVFATNWNANADTQQLQIFDISNPALPQRLGFFRTRGHAFKIAATGHWVFAEVHDNGTQEIVMLFDRTNTE</sequence>
<keyword evidence="3" id="KW-1185">Reference proteome</keyword>
<dbReference type="RefSeq" id="WP_146529711.1">
    <property type="nucleotide sequence ID" value="NZ_SJPV01000010.1"/>
</dbReference>
<evidence type="ECO:0000313" key="3">
    <source>
        <dbReference type="Proteomes" id="UP000319143"/>
    </source>
</evidence>